<keyword evidence="3" id="KW-1185">Reference proteome</keyword>
<sequence length="161" mass="17422">MSTTDTRAERRAQLLDDPRFERYRNPRSRRWLAATLVGLLVAEALVLAVIDRAPVPAVIALGVIVVAFVLCLGALKSTTRGVEELPGEVLDERQWQLRGEAYARSYRIGFGLLTAALAVVAVWLVADWPAPGAGVVTAAVLLPFHVGLVLPTLVTATTREL</sequence>
<reference evidence="2 3" key="1">
    <citation type="submission" date="2020-02" db="EMBL/GenBank/DDBJ databases">
        <title>The whole genome sequence of CPCC 205119.</title>
        <authorList>
            <person name="Jiang Z."/>
        </authorList>
    </citation>
    <scope>NUCLEOTIDE SEQUENCE [LARGE SCALE GENOMIC DNA]</scope>
    <source>
        <strain evidence="2 3">CPCC 205119</strain>
    </source>
</reference>
<keyword evidence="1" id="KW-0812">Transmembrane</keyword>
<dbReference type="RefSeq" id="WP_152729866.1">
    <property type="nucleotide sequence ID" value="NZ_JAABOZ010000002.1"/>
</dbReference>
<accession>A0A7K3WC76</accession>
<dbReference type="EMBL" id="JAAGWK010000010">
    <property type="protein sequence ID" value="NEL53974.1"/>
    <property type="molecule type" value="Genomic_DNA"/>
</dbReference>
<organism evidence="2 3">
    <name type="scientific">Goekera deserti</name>
    <dbReference type="NCBI Taxonomy" id="2497753"/>
    <lineage>
        <taxon>Bacteria</taxon>
        <taxon>Bacillati</taxon>
        <taxon>Actinomycetota</taxon>
        <taxon>Actinomycetes</taxon>
        <taxon>Geodermatophilales</taxon>
        <taxon>Geodermatophilaceae</taxon>
        <taxon>Goekera</taxon>
    </lineage>
</organism>
<feature type="transmembrane region" description="Helical" evidence="1">
    <location>
        <begin position="108"/>
        <end position="126"/>
    </location>
</feature>
<evidence type="ECO:0000313" key="3">
    <source>
        <dbReference type="Proteomes" id="UP000470470"/>
    </source>
</evidence>
<feature type="transmembrane region" description="Helical" evidence="1">
    <location>
        <begin position="132"/>
        <end position="154"/>
    </location>
</feature>
<dbReference type="AlphaFoldDB" id="A0A7K3WC76"/>
<dbReference type="Proteomes" id="UP000470470">
    <property type="component" value="Unassembled WGS sequence"/>
</dbReference>
<evidence type="ECO:0000313" key="2">
    <source>
        <dbReference type="EMBL" id="NEL53974.1"/>
    </source>
</evidence>
<gene>
    <name evidence="2" type="ORF">G1H19_08185</name>
</gene>
<evidence type="ECO:0000256" key="1">
    <source>
        <dbReference type="SAM" id="Phobius"/>
    </source>
</evidence>
<keyword evidence="1" id="KW-0472">Membrane</keyword>
<feature type="transmembrane region" description="Helical" evidence="1">
    <location>
        <begin position="56"/>
        <end position="75"/>
    </location>
</feature>
<feature type="transmembrane region" description="Helical" evidence="1">
    <location>
        <begin position="31"/>
        <end position="50"/>
    </location>
</feature>
<comment type="caution">
    <text evidence="2">The sequence shown here is derived from an EMBL/GenBank/DDBJ whole genome shotgun (WGS) entry which is preliminary data.</text>
</comment>
<keyword evidence="1" id="KW-1133">Transmembrane helix</keyword>
<protein>
    <submittedName>
        <fullName evidence="2">Uncharacterized protein</fullName>
    </submittedName>
</protein>
<proteinExistence type="predicted"/>
<name>A0A7K3WC76_9ACTN</name>